<evidence type="ECO:0008006" key="4">
    <source>
        <dbReference type="Google" id="ProtNLM"/>
    </source>
</evidence>
<gene>
    <name evidence="2" type="ORF">N7476_010550</name>
</gene>
<comment type="similarity">
    <text evidence="1">Belongs to the metallo-dependent hydrolases superfamily. Hydantoinase/dihydropyrimidinase family.</text>
</comment>
<organism evidence="2 3">
    <name type="scientific">Penicillium atrosanguineum</name>
    <dbReference type="NCBI Taxonomy" id="1132637"/>
    <lineage>
        <taxon>Eukaryota</taxon>
        <taxon>Fungi</taxon>
        <taxon>Dikarya</taxon>
        <taxon>Ascomycota</taxon>
        <taxon>Pezizomycotina</taxon>
        <taxon>Eurotiomycetes</taxon>
        <taxon>Eurotiomycetidae</taxon>
        <taxon>Eurotiales</taxon>
        <taxon>Aspergillaceae</taxon>
        <taxon>Penicillium</taxon>
    </lineage>
</organism>
<evidence type="ECO:0000256" key="1">
    <source>
        <dbReference type="ARBA" id="ARBA00008829"/>
    </source>
</evidence>
<keyword evidence="3" id="KW-1185">Reference proteome</keyword>
<proteinExistence type="inferred from homology"/>
<dbReference type="AlphaFoldDB" id="A0A9W9PM95"/>
<name>A0A9W9PM95_9EURO</name>
<dbReference type="Gene3D" id="3.20.20.140">
    <property type="entry name" value="Metal-dependent hydrolases"/>
    <property type="match status" value="2"/>
</dbReference>
<dbReference type="InterPro" id="IPR032466">
    <property type="entry name" value="Metal_Hydrolase"/>
</dbReference>
<dbReference type="PANTHER" id="PTHR11647">
    <property type="entry name" value="HYDRANTOINASE/DIHYDROPYRIMIDINASE FAMILY MEMBER"/>
    <property type="match status" value="1"/>
</dbReference>
<comment type="caution">
    <text evidence="2">The sequence shown here is derived from an EMBL/GenBank/DDBJ whole genome shotgun (WGS) entry which is preliminary data.</text>
</comment>
<accession>A0A9W9PM95</accession>
<evidence type="ECO:0000313" key="2">
    <source>
        <dbReference type="EMBL" id="KAJ5298993.1"/>
    </source>
</evidence>
<dbReference type="SUPFAM" id="SSF51556">
    <property type="entry name" value="Metallo-dependent hydrolases"/>
    <property type="match status" value="1"/>
</dbReference>
<dbReference type="EMBL" id="JAPZBO010000010">
    <property type="protein sequence ID" value="KAJ5298993.1"/>
    <property type="molecule type" value="Genomic_DNA"/>
</dbReference>
<reference evidence="2" key="1">
    <citation type="submission" date="2022-12" db="EMBL/GenBank/DDBJ databases">
        <authorList>
            <person name="Petersen C."/>
        </authorList>
    </citation>
    <scope>NUCLEOTIDE SEQUENCE</scope>
    <source>
        <strain evidence="2">IBT 21472</strain>
    </source>
</reference>
<protein>
    <recommendedName>
        <fullName evidence="4">Amidohydrolase-related domain-containing protein</fullName>
    </recommendedName>
</protein>
<dbReference type="InterPro" id="IPR050378">
    <property type="entry name" value="Metallo-dep_Hydrolases_sf"/>
</dbReference>
<evidence type="ECO:0000313" key="3">
    <source>
        <dbReference type="Proteomes" id="UP001147746"/>
    </source>
</evidence>
<reference evidence="2" key="2">
    <citation type="journal article" date="2023" name="IMA Fungus">
        <title>Comparative genomic study of the Penicillium genus elucidates a diverse pangenome and 15 lateral gene transfer events.</title>
        <authorList>
            <person name="Petersen C."/>
            <person name="Sorensen T."/>
            <person name="Nielsen M.R."/>
            <person name="Sondergaard T.E."/>
            <person name="Sorensen J.L."/>
            <person name="Fitzpatrick D.A."/>
            <person name="Frisvad J.C."/>
            <person name="Nielsen K.L."/>
        </authorList>
    </citation>
    <scope>NUCLEOTIDE SEQUENCE</scope>
    <source>
        <strain evidence="2">IBT 21472</strain>
    </source>
</reference>
<dbReference type="PANTHER" id="PTHR11647:SF1">
    <property type="entry name" value="COLLAPSIN RESPONSE MEDIATOR PROTEIN"/>
    <property type="match status" value="1"/>
</dbReference>
<dbReference type="Proteomes" id="UP001147746">
    <property type="component" value="Unassembled WGS sequence"/>
</dbReference>
<feature type="non-terminal residue" evidence="2">
    <location>
        <position position="1"/>
    </location>
</feature>
<sequence>TRAENDRSLIKVVERYNSRAHDTGSYVDYGFHIIIVRNDADILEDELPRLTNSQLLDVMLAARKNAITTMIHAENGAMIEWMTTPYYHALSRPPLVEGEATNRAIALAQMIQNPILFVHIGSAYFHLMWNDLKRFHSPTCFENRKMICSPPPPPSTSDHEELFVGLSNGTFTIYSSDHCPFRYDHPHGKPSGVLEHPETMDGERPCKGQDLQSLLARKGGAFRFIPNGIPGVETRLPLLYGGALATGRITPQRFVELTSTNPAKLVMSFNHNPEITEWLTSFSMDFIQIKVL</sequence>